<reference evidence="7" key="1">
    <citation type="journal article" date="2014" name="Front. Microbiol.">
        <title>High frequency of phylogenetically diverse reductive dehalogenase-homologous genes in deep subseafloor sedimentary metagenomes.</title>
        <authorList>
            <person name="Kawai M."/>
            <person name="Futagami T."/>
            <person name="Toyoda A."/>
            <person name="Takaki Y."/>
            <person name="Nishi S."/>
            <person name="Hori S."/>
            <person name="Arai W."/>
            <person name="Tsubouchi T."/>
            <person name="Morono Y."/>
            <person name="Uchiyama I."/>
            <person name="Ito T."/>
            <person name="Fujiyama A."/>
            <person name="Inagaki F."/>
            <person name="Takami H."/>
        </authorList>
    </citation>
    <scope>NUCLEOTIDE SEQUENCE</scope>
    <source>
        <strain evidence="7">Expedition CK06-06</strain>
    </source>
</reference>
<dbReference type="Pfam" id="PF02518">
    <property type="entry name" value="HATPase_c"/>
    <property type="match status" value="1"/>
</dbReference>
<protein>
    <recommendedName>
        <fullName evidence="6">Histidine kinase domain-containing protein</fullName>
    </recommendedName>
</protein>
<dbReference type="PRINTS" id="PR00344">
    <property type="entry name" value="BCTRLSENSOR"/>
</dbReference>
<keyword evidence="5" id="KW-0902">Two-component regulatory system</keyword>
<accession>X1UT97</accession>
<keyword evidence="2" id="KW-0547">Nucleotide-binding</keyword>
<feature type="non-terminal residue" evidence="7">
    <location>
        <position position="1"/>
    </location>
</feature>
<evidence type="ECO:0000256" key="3">
    <source>
        <dbReference type="ARBA" id="ARBA00022777"/>
    </source>
</evidence>
<dbReference type="PROSITE" id="PS50109">
    <property type="entry name" value="HIS_KIN"/>
    <property type="match status" value="1"/>
</dbReference>
<proteinExistence type="predicted"/>
<dbReference type="Gene3D" id="3.30.565.10">
    <property type="entry name" value="Histidine kinase-like ATPase, C-terminal domain"/>
    <property type="match status" value="1"/>
</dbReference>
<organism evidence="7">
    <name type="scientific">marine sediment metagenome</name>
    <dbReference type="NCBI Taxonomy" id="412755"/>
    <lineage>
        <taxon>unclassified sequences</taxon>
        <taxon>metagenomes</taxon>
        <taxon>ecological metagenomes</taxon>
    </lineage>
</organism>
<feature type="domain" description="Histidine kinase" evidence="6">
    <location>
        <begin position="1"/>
        <end position="199"/>
    </location>
</feature>
<dbReference type="GO" id="GO:0016301">
    <property type="term" value="F:kinase activity"/>
    <property type="evidence" value="ECO:0007669"/>
    <property type="project" value="UniProtKB-KW"/>
</dbReference>
<dbReference type="InterPro" id="IPR004358">
    <property type="entry name" value="Sig_transdc_His_kin-like_C"/>
</dbReference>
<dbReference type="PANTHER" id="PTHR43065:SF46">
    <property type="entry name" value="C4-DICARBOXYLATE TRANSPORT SENSOR PROTEIN DCTB"/>
    <property type="match status" value="1"/>
</dbReference>
<name>X1UT97_9ZZZZ</name>
<evidence type="ECO:0000256" key="1">
    <source>
        <dbReference type="ARBA" id="ARBA00022679"/>
    </source>
</evidence>
<gene>
    <name evidence="7" type="ORF">S12H4_52299</name>
</gene>
<dbReference type="EMBL" id="BARW01033165">
    <property type="protein sequence ID" value="GAJ06847.1"/>
    <property type="molecule type" value="Genomic_DNA"/>
</dbReference>
<dbReference type="InterPro" id="IPR005467">
    <property type="entry name" value="His_kinase_dom"/>
</dbReference>
<dbReference type="SUPFAM" id="SSF55874">
    <property type="entry name" value="ATPase domain of HSP90 chaperone/DNA topoisomerase II/histidine kinase"/>
    <property type="match status" value="1"/>
</dbReference>
<evidence type="ECO:0000259" key="6">
    <source>
        <dbReference type="PROSITE" id="PS50109"/>
    </source>
</evidence>
<keyword evidence="1" id="KW-0808">Transferase</keyword>
<dbReference type="InterPro" id="IPR036890">
    <property type="entry name" value="HATPase_C_sf"/>
</dbReference>
<keyword evidence="4" id="KW-0067">ATP-binding</keyword>
<evidence type="ECO:0000313" key="7">
    <source>
        <dbReference type="EMBL" id="GAJ06847.1"/>
    </source>
</evidence>
<evidence type="ECO:0000256" key="4">
    <source>
        <dbReference type="ARBA" id="ARBA00022840"/>
    </source>
</evidence>
<evidence type="ECO:0000256" key="5">
    <source>
        <dbReference type="ARBA" id="ARBA00023012"/>
    </source>
</evidence>
<dbReference type="SMART" id="SM00387">
    <property type="entry name" value="HATPase_c"/>
    <property type="match status" value="1"/>
</dbReference>
<comment type="caution">
    <text evidence="7">The sequence shown here is derived from an EMBL/GenBank/DDBJ whole genome shotgun (WGS) entry which is preliminary data.</text>
</comment>
<dbReference type="AlphaFoldDB" id="X1UT97"/>
<dbReference type="PANTHER" id="PTHR43065">
    <property type="entry name" value="SENSOR HISTIDINE KINASE"/>
    <property type="match status" value="1"/>
</dbReference>
<keyword evidence="3" id="KW-0418">Kinase</keyword>
<evidence type="ECO:0000256" key="2">
    <source>
        <dbReference type="ARBA" id="ARBA00022741"/>
    </source>
</evidence>
<dbReference type="InterPro" id="IPR003594">
    <property type="entry name" value="HATPase_dom"/>
</dbReference>
<dbReference type="GO" id="GO:0000160">
    <property type="term" value="P:phosphorelay signal transduction system"/>
    <property type="evidence" value="ECO:0007669"/>
    <property type="project" value="UniProtKB-KW"/>
</dbReference>
<sequence length="207" mass="22399">NILGFAQLAKKCPGVPASAEQDIGKIEAASLHAREIIQKLLVFARQAPPEKTQVNLNQVVEDGLYFFEARCAKEGIEIVRLLSPDLPETTADPAQLNQLLVNLVVNALQSIPGAGKITVQTRFCDHNVYLIVEDMGTGMSKEVLDKIFIPFFTTKDVGHGTGLGLPVVYGIVTAHGGSINVKSEPGRGTRFEIQLPVAQPQDTEERA</sequence>
<dbReference type="GO" id="GO:0005524">
    <property type="term" value="F:ATP binding"/>
    <property type="evidence" value="ECO:0007669"/>
    <property type="project" value="UniProtKB-KW"/>
</dbReference>